<proteinExistence type="predicted"/>
<dbReference type="GO" id="GO:0016020">
    <property type="term" value="C:membrane"/>
    <property type="evidence" value="ECO:0007669"/>
    <property type="project" value="UniProtKB-SubCell"/>
</dbReference>
<comment type="subcellular location">
    <subcellularLocation>
        <location evidence="1">Membrane</location>
        <topology evidence="1">Multi-pass membrane protein</topology>
    </subcellularLocation>
</comment>
<feature type="compositionally biased region" description="Acidic residues" evidence="5">
    <location>
        <begin position="629"/>
        <end position="701"/>
    </location>
</feature>
<dbReference type="Gene3D" id="1.20.1740.10">
    <property type="entry name" value="Amino acid/polyamine transporter I"/>
    <property type="match status" value="1"/>
</dbReference>
<dbReference type="HOGENOM" id="CLU_013661_1_1_1"/>
<accession>U1HKK5</accession>
<dbReference type="PANTHER" id="PTHR11785:SF382">
    <property type="entry name" value="LOW-AFFINITY METHIONINE PERMEASE"/>
    <property type="match status" value="1"/>
</dbReference>
<feature type="region of interest" description="Disordered" evidence="5">
    <location>
        <begin position="599"/>
        <end position="721"/>
    </location>
</feature>
<dbReference type="Proteomes" id="UP000019373">
    <property type="component" value="Unassembled WGS sequence"/>
</dbReference>
<keyword evidence="3 6" id="KW-1133">Transmembrane helix</keyword>
<evidence type="ECO:0000256" key="5">
    <source>
        <dbReference type="SAM" id="MobiDB-lite"/>
    </source>
</evidence>
<dbReference type="PANTHER" id="PTHR11785">
    <property type="entry name" value="AMINO ACID TRANSPORTER"/>
    <property type="match status" value="1"/>
</dbReference>
<evidence type="ECO:0000256" key="6">
    <source>
        <dbReference type="SAM" id="Phobius"/>
    </source>
</evidence>
<dbReference type="EMBL" id="KE721293">
    <property type="protein sequence ID" value="ERF70770.1"/>
    <property type="molecule type" value="Genomic_DNA"/>
</dbReference>
<reference evidence="8" key="1">
    <citation type="journal article" date="2014" name="BMC Genomics">
        <title>Genome characteristics reveal the impact of lichenization on lichen-forming fungus Endocarpon pusillum Hedwig (Verrucariales, Ascomycota).</title>
        <authorList>
            <person name="Wang Y.-Y."/>
            <person name="Liu B."/>
            <person name="Zhang X.-Y."/>
            <person name="Zhou Q.-M."/>
            <person name="Zhang T."/>
            <person name="Li H."/>
            <person name="Yu Y.-F."/>
            <person name="Zhang X.-L."/>
            <person name="Hao X.-Y."/>
            <person name="Wang M."/>
            <person name="Wang L."/>
            <person name="Wei J.-C."/>
        </authorList>
    </citation>
    <scope>NUCLEOTIDE SEQUENCE [LARGE SCALE GENOMIC DNA]</scope>
    <source>
        <strain evidence="8">Z07020 / HMAS-L-300199</strain>
    </source>
</reference>
<feature type="transmembrane region" description="Helical" evidence="6">
    <location>
        <begin position="533"/>
        <end position="556"/>
    </location>
</feature>
<evidence type="ECO:0000313" key="8">
    <source>
        <dbReference type="Proteomes" id="UP000019373"/>
    </source>
</evidence>
<feature type="transmembrane region" description="Helical" evidence="6">
    <location>
        <begin position="243"/>
        <end position="259"/>
    </location>
</feature>
<evidence type="ECO:0000256" key="4">
    <source>
        <dbReference type="ARBA" id="ARBA00023136"/>
    </source>
</evidence>
<feature type="transmembrane region" description="Helical" evidence="6">
    <location>
        <begin position="38"/>
        <end position="67"/>
    </location>
</feature>
<dbReference type="Pfam" id="PF13520">
    <property type="entry name" value="AA_permease_2"/>
    <property type="match status" value="1"/>
</dbReference>
<dbReference type="GeneID" id="19240075"/>
<dbReference type="InterPro" id="IPR002293">
    <property type="entry name" value="AA/rel_permease1"/>
</dbReference>
<feature type="compositionally biased region" description="Basic and acidic residues" evidence="5">
    <location>
        <begin position="608"/>
        <end position="628"/>
    </location>
</feature>
<feature type="transmembrane region" description="Helical" evidence="6">
    <location>
        <begin position="430"/>
        <end position="448"/>
    </location>
</feature>
<feature type="transmembrane region" description="Helical" evidence="6">
    <location>
        <begin position="363"/>
        <end position="383"/>
    </location>
</feature>
<feature type="transmembrane region" description="Helical" evidence="6">
    <location>
        <begin position="454"/>
        <end position="484"/>
    </location>
</feature>
<dbReference type="InterPro" id="IPR050598">
    <property type="entry name" value="AminoAcid_Transporter"/>
</dbReference>
<dbReference type="OMA" id="QPYDYAT"/>
<organism evidence="7 8">
    <name type="scientific">Endocarpon pusillum (strain Z07020 / HMAS-L-300199)</name>
    <name type="common">Lichen-forming fungus</name>
    <dbReference type="NCBI Taxonomy" id="1263415"/>
    <lineage>
        <taxon>Eukaryota</taxon>
        <taxon>Fungi</taxon>
        <taxon>Dikarya</taxon>
        <taxon>Ascomycota</taxon>
        <taxon>Pezizomycotina</taxon>
        <taxon>Eurotiomycetes</taxon>
        <taxon>Chaetothyriomycetidae</taxon>
        <taxon>Verrucariales</taxon>
        <taxon>Verrucariaceae</taxon>
        <taxon>Endocarpon</taxon>
    </lineage>
</organism>
<evidence type="ECO:0000313" key="7">
    <source>
        <dbReference type="EMBL" id="ERF70770.1"/>
    </source>
</evidence>
<dbReference type="eggNOG" id="KOG1287">
    <property type="taxonomic scope" value="Eukaryota"/>
</dbReference>
<keyword evidence="4 6" id="KW-0472">Membrane</keyword>
<name>U1HKK5_ENDPU</name>
<dbReference type="AlphaFoldDB" id="U1HKK5"/>
<keyword evidence="2 6" id="KW-0812">Transmembrane</keyword>
<feature type="transmembrane region" description="Helical" evidence="6">
    <location>
        <begin position="496"/>
        <end position="521"/>
    </location>
</feature>
<keyword evidence="8" id="KW-1185">Reference proteome</keyword>
<evidence type="ECO:0000256" key="2">
    <source>
        <dbReference type="ARBA" id="ARBA00022692"/>
    </source>
</evidence>
<gene>
    <name evidence="7" type="ORF">EPUS_05122</name>
</gene>
<dbReference type="GO" id="GO:0015179">
    <property type="term" value="F:L-amino acid transmembrane transporter activity"/>
    <property type="evidence" value="ECO:0007669"/>
    <property type="project" value="TreeGrafter"/>
</dbReference>
<feature type="compositionally biased region" description="Basic and acidic residues" evidence="5">
    <location>
        <begin position="702"/>
        <end position="721"/>
    </location>
</feature>
<dbReference type="RefSeq" id="XP_007803636.1">
    <property type="nucleotide sequence ID" value="XM_007805445.1"/>
</dbReference>
<feature type="transmembrane region" description="Helical" evidence="6">
    <location>
        <begin position="118"/>
        <end position="142"/>
    </location>
</feature>
<evidence type="ECO:0000256" key="3">
    <source>
        <dbReference type="ARBA" id="ARBA00022989"/>
    </source>
</evidence>
<dbReference type="OrthoDB" id="5982228at2759"/>
<feature type="transmembrane region" description="Helical" evidence="6">
    <location>
        <begin position="280"/>
        <end position="302"/>
    </location>
</feature>
<feature type="transmembrane region" description="Helical" evidence="6">
    <location>
        <begin position="154"/>
        <end position="171"/>
    </location>
</feature>
<feature type="transmembrane region" description="Helical" evidence="6">
    <location>
        <begin position="178"/>
        <end position="202"/>
    </location>
</feature>
<evidence type="ECO:0008006" key="9">
    <source>
        <dbReference type="Google" id="ProtNLM"/>
    </source>
</evidence>
<sequence>MPLEQDDQERVRRAMEEVGADKTGTRLLVLNVSESQKLGYWTIICTVINRSVVIGMCALLVWLQFALSVPKFLLRNRNDDDSPAEGESLQCVPRSGGEKNFLEYAYGSNRLRKLRTTCMYGLIYVVLGNLTGNTIAFGTYCLEAAGISGGGDSLTRGLAVVCMTAACLLHASYRQGGIYTIIVIGIFKVCILVAIIVIGFVAMAGKSFGYGSAHGETIVNATSQNGPSNLAASTSFSHAKKDFGSYASSILFVIYTYSGNEQPFYVISEVIRPKKIFAKASISAVSLTIILFMLVNIAYLGIVSYDPELTIQCLSIKDSVDKFNPNLVNDVIMDPTRIRDKCNLDMATVFFAAIFGPGLASRVMAAIIAISIFGNVVVMTFTASRVKQEIAKEGVIPGWRFFSRNVTTPWAHLRQRFWPREGYEPEQSPAPALLLHWIFSMILLGATSGETADVAYQILVALYAYTIVILVGFFTASGFLYVYFFGEDGHWVERSGFNWGGPFPAAIYAAICAFFIFAPFVPPGEGSPYLNEVKWFIVPTVGLGFMVLGYVYYLGLMHVVPRLFMKNKVLIADREAIIVREHGEYVVYLEIVDASWETRPGSANESDVEMHTFQVKDNKKEENNKEEDSKEEDSKEEDSKEEDSKEEDSKEEDSKEEDSKEEDSKEEDSKEEDSKEEDSKEEDSKEEDSKEEDSKEEDSKEEDSKEENIKEEEDIKERKGY</sequence>
<protein>
    <recommendedName>
        <fullName evidence="9">Amino acid permease/ SLC12A domain-containing protein</fullName>
    </recommendedName>
</protein>
<evidence type="ECO:0000256" key="1">
    <source>
        <dbReference type="ARBA" id="ARBA00004141"/>
    </source>
</evidence>